<gene>
    <name evidence="2" type="ORF">DFR62_2333</name>
</gene>
<feature type="transmembrane region" description="Helical" evidence="1">
    <location>
        <begin position="49"/>
        <end position="70"/>
    </location>
</feature>
<comment type="caution">
    <text evidence="2">The sequence shown here is derived from an EMBL/GenBank/DDBJ whole genome shotgun (WGS) entry which is preliminary data.</text>
</comment>
<accession>A0A497YLU2</accession>
<evidence type="ECO:0000313" key="2">
    <source>
        <dbReference type="EMBL" id="RLJ86730.1"/>
    </source>
</evidence>
<dbReference type="Pfam" id="PF11188">
    <property type="entry name" value="DUF2975"/>
    <property type="match status" value="1"/>
</dbReference>
<dbReference type="InterPro" id="IPR021354">
    <property type="entry name" value="DUF2975"/>
</dbReference>
<dbReference type="Proteomes" id="UP000280791">
    <property type="component" value="Unassembled WGS sequence"/>
</dbReference>
<keyword evidence="1" id="KW-1133">Transmembrane helix</keyword>
<keyword evidence="3" id="KW-1185">Reference proteome</keyword>
<sequence>MKAKRASTLFLRGVLLLMTAGMIALYVFGLPEMAETEAAQDPETAYLQHPFLILAYLFFSPVLIAFYQTFKLLSYVDRGDVFSDTALKALTIIKYCALAIVLFIVLLELATILFVDDDITHIITLGVVGTFASAVVAVFAELLRELLKDAIAMKSNKDLTA</sequence>
<evidence type="ECO:0000313" key="3">
    <source>
        <dbReference type="Proteomes" id="UP000280791"/>
    </source>
</evidence>
<feature type="transmembrane region" description="Helical" evidence="1">
    <location>
        <begin position="9"/>
        <end position="29"/>
    </location>
</feature>
<dbReference type="EMBL" id="RCCP01000003">
    <property type="protein sequence ID" value="RLJ86730.1"/>
    <property type="molecule type" value="Genomic_DNA"/>
</dbReference>
<proteinExistence type="predicted"/>
<protein>
    <submittedName>
        <fullName evidence="2">DUF2975 family protein</fullName>
    </submittedName>
</protein>
<reference evidence="2 3" key="1">
    <citation type="submission" date="2018-10" db="EMBL/GenBank/DDBJ databases">
        <title>Genomic Encyclopedia of Type Strains, Phase IV (KMG-IV): sequencing the most valuable type-strain genomes for metagenomic binning, comparative biology and taxonomic classification.</title>
        <authorList>
            <person name="Goeker M."/>
        </authorList>
    </citation>
    <scope>NUCLEOTIDE SEQUENCE [LARGE SCALE GENOMIC DNA]</scope>
    <source>
        <strain evidence="2 3">DSM 20549</strain>
    </source>
</reference>
<feature type="transmembrane region" description="Helical" evidence="1">
    <location>
        <begin position="121"/>
        <end position="143"/>
    </location>
</feature>
<dbReference type="OrthoDB" id="1100174at2"/>
<organism evidence="2 3">
    <name type="scientific">Planococcus citreus</name>
    <dbReference type="NCBI Taxonomy" id="1373"/>
    <lineage>
        <taxon>Bacteria</taxon>
        <taxon>Bacillati</taxon>
        <taxon>Bacillota</taxon>
        <taxon>Bacilli</taxon>
        <taxon>Bacillales</taxon>
        <taxon>Caryophanaceae</taxon>
        <taxon>Planococcus</taxon>
    </lineage>
</organism>
<name>A0A497YLU2_9BACL</name>
<dbReference type="RefSeq" id="WP_121300484.1">
    <property type="nucleotide sequence ID" value="NZ_QBEW01000042.1"/>
</dbReference>
<keyword evidence="1" id="KW-0472">Membrane</keyword>
<keyword evidence="1" id="KW-0812">Transmembrane</keyword>
<evidence type="ECO:0000256" key="1">
    <source>
        <dbReference type="SAM" id="Phobius"/>
    </source>
</evidence>
<dbReference type="AlphaFoldDB" id="A0A497YLU2"/>
<feature type="transmembrane region" description="Helical" evidence="1">
    <location>
        <begin position="91"/>
        <end position="115"/>
    </location>
</feature>